<organism evidence="2 3">
    <name type="scientific">Saccharolobus solfataricus</name>
    <name type="common">Sulfolobus solfataricus</name>
    <dbReference type="NCBI Taxonomy" id="2287"/>
    <lineage>
        <taxon>Archaea</taxon>
        <taxon>Thermoproteota</taxon>
        <taxon>Thermoprotei</taxon>
        <taxon>Sulfolobales</taxon>
        <taxon>Sulfolobaceae</taxon>
        <taxon>Saccharolobus</taxon>
    </lineage>
</organism>
<reference evidence="3" key="1">
    <citation type="submission" date="2016-04" db="EMBL/GenBank/DDBJ databases">
        <authorList>
            <person name="Shah S.A."/>
            <person name="Garrett R.A."/>
        </authorList>
    </citation>
    <scope>NUCLEOTIDE SEQUENCE [LARGE SCALE GENOMIC DNA]</scope>
    <source>
        <strain evidence="3">ATCC 35091 / DSM 1616 / JCM 8930 / NBRC 15331 / P1</strain>
    </source>
</reference>
<accession>A0A157T0K7</accession>
<evidence type="ECO:0000313" key="3">
    <source>
        <dbReference type="Proteomes" id="UP000076770"/>
    </source>
</evidence>
<dbReference type="EMBL" id="LT549890">
    <property type="protein sequence ID" value="SAI84401.1"/>
    <property type="molecule type" value="Genomic_DNA"/>
</dbReference>
<keyword evidence="1" id="KW-0812">Transmembrane</keyword>
<evidence type="ECO:0000313" key="2">
    <source>
        <dbReference type="EMBL" id="SAI84401.1"/>
    </source>
</evidence>
<sequence>MSESSYSAFFVILFIFTILFLIVVAFLLLGILNGVFATYAHHPLSPSLLSNLDFVLYLFAFGIFAVLFLLIAFAIQKKGS</sequence>
<proteinExistence type="predicted"/>
<feature type="transmembrane region" description="Helical" evidence="1">
    <location>
        <begin position="7"/>
        <end position="34"/>
    </location>
</feature>
<dbReference type="Proteomes" id="UP000076770">
    <property type="component" value="Chromosome i"/>
</dbReference>
<protein>
    <submittedName>
        <fullName evidence="2">Acidianus two-tailed virus, uncharacterized protein ATV_gp38</fullName>
    </submittedName>
</protein>
<feature type="transmembrane region" description="Helical" evidence="1">
    <location>
        <begin position="54"/>
        <end position="75"/>
    </location>
</feature>
<gene>
    <name evidence="2" type="ORF">SSOP1_0847</name>
</gene>
<keyword evidence="1" id="KW-1133">Transmembrane helix</keyword>
<dbReference type="PATRIC" id="fig|2287.9.peg.851"/>
<name>A0A157T0K7_SACSO</name>
<dbReference type="AlphaFoldDB" id="A0A157T0K7"/>
<keyword evidence="1" id="KW-0472">Membrane</keyword>
<evidence type="ECO:0000256" key="1">
    <source>
        <dbReference type="SAM" id="Phobius"/>
    </source>
</evidence>